<sequence>MVESKMNFTLLLKRSQWGISVYAARCPTIRPSNLFYLRSFTAGNLLCIQLLNKELGRKSSHISIRLSRVFRYLGLGLKTPLPNIEKI</sequence>
<gene>
    <name evidence="1" type="ORF">OUZ56_026185</name>
</gene>
<dbReference type="Proteomes" id="UP001234178">
    <property type="component" value="Unassembled WGS sequence"/>
</dbReference>
<accession>A0ABQ9ZL47</accession>
<name>A0ABQ9ZL47_9CRUS</name>
<evidence type="ECO:0000313" key="1">
    <source>
        <dbReference type="EMBL" id="KAK4013632.1"/>
    </source>
</evidence>
<comment type="caution">
    <text evidence="1">The sequence shown here is derived from an EMBL/GenBank/DDBJ whole genome shotgun (WGS) entry which is preliminary data.</text>
</comment>
<organism evidence="1 2">
    <name type="scientific">Daphnia magna</name>
    <dbReference type="NCBI Taxonomy" id="35525"/>
    <lineage>
        <taxon>Eukaryota</taxon>
        <taxon>Metazoa</taxon>
        <taxon>Ecdysozoa</taxon>
        <taxon>Arthropoda</taxon>
        <taxon>Crustacea</taxon>
        <taxon>Branchiopoda</taxon>
        <taxon>Diplostraca</taxon>
        <taxon>Cladocera</taxon>
        <taxon>Anomopoda</taxon>
        <taxon>Daphniidae</taxon>
        <taxon>Daphnia</taxon>
    </lineage>
</organism>
<dbReference type="EMBL" id="JAOYFB010000004">
    <property type="protein sequence ID" value="KAK4013632.1"/>
    <property type="molecule type" value="Genomic_DNA"/>
</dbReference>
<keyword evidence="2" id="KW-1185">Reference proteome</keyword>
<evidence type="ECO:0000313" key="2">
    <source>
        <dbReference type="Proteomes" id="UP001234178"/>
    </source>
</evidence>
<proteinExistence type="predicted"/>
<protein>
    <submittedName>
        <fullName evidence="1">Uncharacterized protein</fullName>
    </submittedName>
</protein>
<reference evidence="1 2" key="1">
    <citation type="journal article" date="2023" name="Nucleic Acids Res.">
        <title>The hologenome of Daphnia magna reveals possible DNA methylation and microbiome-mediated evolution of the host genome.</title>
        <authorList>
            <person name="Chaturvedi A."/>
            <person name="Li X."/>
            <person name="Dhandapani V."/>
            <person name="Marshall H."/>
            <person name="Kissane S."/>
            <person name="Cuenca-Cambronero M."/>
            <person name="Asole G."/>
            <person name="Calvet F."/>
            <person name="Ruiz-Romero M."/>
            <person name="Marangio P."/>
            <person name="Guigo R."/>
            <person name="Rago D."/>
            <person name="Mirbahai L."/>
            <person name="Eastwood N."/>
            <person name="Colbourne J.K."/>
            <person name="Zhou J."/>
            <person name="Mallon E."/>
            <person name="Orsini L."/>
        </authorList>
    </citation>
    <scope>NUCLEOTIDE SEQUENCE [LARGE SCALE GENOMIC DNA]</scope>
    <source>
        <strain evidence="1">LRV0_1</strain>
    </source>
</reference>